<accession>A6TUN1</accession>
<gene>
    <name evidence="1" type="ordered locus">Amet_3780</name>
</gene>
<evidence type="ECO:0000313" key="1">
    <source>
        <dbReference type="EMBL" id="ABR49899.1"/>
    </source>
</evidence>
<dbReference type="RefSeq" id="WP_012064859.1">
    <property type="nucleotide sequence ID" value="NC_009633.1"/>
</dbReference>
<evidence type="ECO:0000313" key="2">
    <source>
        <dbReference type="Proteomes" id="UP000001572"/>
    </source>
</evidence>
<sequence>MRVPYDKLKSELKRVLISRGFESEAARERVDNMRENIPVNEEMWETLLKL</sequence>
<dbReference type="AlphaFoldDB" id="A6TUN1"/>
<protein>
    <submittedName>
        <fullName evidence="1">Uncharacterized protein</fullName>
    </submittedName>
</protein>
<dbReference type="OrthoDB" id="9769447at2"/>
<reference evidence="2" key="1">
    <citation type="journal article" date="2016" name="Genome Announc.">
        <title>Complete genome sequence of Alkaliphilus metalliredigens strain QYMF, an alkaliphilic and metal-reducing bacterium isolated from borax-contaminated leachate ponds.</title>
        <authorList>
            <person name="Hwang C."/>
            <person name="Copeland A."/>
            <person name="Lucas S."/>
            <person name="Lapidus A."/>
            <person name="Barry K."/>
            <person name="Detter J.C."/>
            <person name="Glavina Del Rio T."/>
            <person name="Hammon N."/>
            <person name="Israni S."/>
            <person name="Dalin E."/>
            <person name="Tice H."/>
            <person name="Pitluck S."/>
            <person name="Chertkov O."/>
            <person name="Brettin T."/>
            <person name="Bruce D."/>
            <person name="Han C."/>
            <person name="Schmutz J."/>
            <person name="Larimer F."/>
            <person name="Land M.L."/>
            <person name="Hauser L."/>
            <person name="Kyrpides N."/>
            <person name="Mikhailova N."/>
            <person name="Ye Q."/>
            <person name="Zhou J."/>
            <person name="Richardson P."/>
            <person name="Fields M.W."/>
        </authorList>
    </citation>
    <scope>NUCLEOTIDE SEQUENCE [LARGE SCALE GENOMIC DNA]</scope>
    <source>
        <strain evidence="2">QYMF</strain>
    </source>
</reference>
<dbReference type="EMBL" id="CP000724">
    <property type="protein sequence ID" value="ABR49899.1"/>
    <property type="molecule type" value="Genomic_DNA"/>
</dbReference>
<name>A6TUN1_ALKMQ</name>
<dbReference type="KEGG" id="amt:Amet_3780"/>
<dbReference type="HOGENOM" id="CLU_3113835_0_0_9"/>
<proteinExistence type="predicted"/>
<dbReference type="STRING" id="293826.Amet_3780"/>
<dbReference type="Proteomes" id="UP000001572">
    <property type="component" value="Chromosome"/>
</dbReference>
<organism evidence="1 2">
    <name type="scientific">Alkaliphilus metalliredigens (strain QYMF)</name>
    <dbReference type="NCBI Taxonomy" id="293826"/>
    <lineage>
        <taxon>Bacteria</taxon>
        <taxon>Bacillati</taxon>
        <taxon>Bacillota</taxon>
        <taxon>Clostridia</taxon>
        <taxon>Peptostreptococcales</taxon>
        <taxon>Natronincolaceae</taxon>
        <taxon>Alkaliphilus</taxon>
    </lineage>
</organism>
<keyword evidence="2" id="KW-1185">Reference proteome</keyword>